<accession>A0AAV4NE89</accession>
<dbReference type="Proteomes" id="UP001054945">
    <property type="component" value="Unassembled WGS sequence"/>
</dbReference>
<gene>
    <name evidence="1" type="ORF">CEXT_545531</name>
</gene>
<name>A0AAV4NE89_CAEEX</name>
<proteinExistence type="predicted"/>
<reference evidence="1 2" key="1">
    <citation type="submission" date="2021-06" db="EMBL/GenBank/DDBJ databases">
        <title>Caerostris extrusa draft genome.</title>
        <authorList>
            <person name="Kono N."/>
            <person name="Arakawa K."/>
        </authorList>
    </citation>
    <scope>NUCLEOTIDE SEQUENCE [LARGE SCALE GENOMIC DNA]</scope>
</reference>
<evidence type="ECO:0000313" key="1">
    <source>
        <dbReference type="EMBL" id="GIX82669.1"/>
    </source>
</evidence>
<protein>
    <submittedName>
        <fullName evidence="1">Uncharacterized protein</fullName>
    </submittedName>
</protein>
<organism evidence="1 2">
    <name type="scientific">Caerostris extrusa</name>
    <name type="common">Bark spider</name>
    <name type="synonym">Caerostris bankana</name>
    <dbReference type="NCBI Taxonomy" id="172846"/>
    <lineage>
        <taxon>Eukaryota</taxon>
        <taxon>Metazoa</taxon>
        <taxon>Ecdysozoa</taxon>
        <taxon>Arthropoda</taxon>
        <taxon>Chelicerata</taxon>
        <taxon>Arachnida</taxon>
        <taxon>Araneae</taxon>
        <taxon>Araneomorphae</taxon>
        <taxon>Entelegynae</taxon>
        <taxon>Araneoidea</taxon>
        <taxon>Araneidae</taxon>
        <taxon>Caerostris</taxon>
    </lineage>
</organism>
<keyword evidence="2" id="KW-1185">Reference proteome</keyword>
<dbReference type="AlphaFoldDB" id="A0AAV4NE89"/>
<evidence type="ECO:0000313" key="2">
    <source>
        <dbReference type="Proteomes" id="UP001054945"/>
    </source>
</evidence>
<dbReference type="EMBL" id="BPLR01003259">
    <property type="protein sequence ID" value="GIX82669.1"/>
    <property type="molecule type" value="Genomic_DNA"/>
</dbReference>
<sequence length="124" mass="14101">MDGFRNFVTKITYYTTYSPTGRNPEELCLKIAVAKQCLRLIRSIIAGMIRLLNDEHLNASAVGYHPAGISHLDAKRIAVEKQTVQACQDKLDQLRFFPRRKMVLGFCHTTNSLCHFFLTCSPQP</sequence>
<comment type="caution">
    <text evidence="1">The sequence shown here is derived from an EMBL/GenBank/DDBJ whole genome shotgun (WGS) entry which is preliminary data.</text>
</comment>